<gene>
    <name evidence="7" type="ORF">AMOL_1561</name>
    <name evidence="8" type="ORF">CPU12_01545</name>
</gene>
<dbReference type="Proteomes" id="UP000221222">
    <property type="component" value="Unassembled WGS sequence"/>
</dbReference>
<dbReference type="KEGG" id="amol:AMOL_1561"/>
<keyword evidence="3 6" id="KW-0812">Transmembrane</keyword>
<keyword evidence="5 6" id="KW-0472">Membrane</keyword>
<evidence type="ECO:0000256" key="5">
    <source>
        <dbReference type="ARBA" id="ARBA00023136"/>
    </source>
</evidence>
<proteinExistence type="predicted"/>
<dbReference type="InterPro" id="IPR003841">
    <property type="entry name" value="Na/Pi_transpt"/>
</dbReference>
<dbReference type="Pfam" id="PF02690">
    <property type="entry name" value="Na_Pi_cotrans"/>
    <property type="match status" value="2"/>
</dbReference>
<dbReference type="AlphaFoldDB" id="A0A2G1DKV7"/>
<organism evidence="8 9">
    <name type="scientific">Malaciobacter molluscorum LMG 25693</name>
    <dbReference type="NCBI Taxonomy" id="870501"/>
    <lineage>
        <taxon>Bacteria</taxon>
        <taxon>Pseudomonadati</taxon>
        <taxon>Campylobacterota</taxon>
        <taxon>Epsilonproteobacteria</taxon>
        <taxon>Campylobacterales</taxon>
        <taxon>Arcobacteraceae</taxon>
        <taxon>Malaciobacter</taxon>
    </lineage>
</organism>
<feature type="transmembrane region" description="Helical" evidence="6">
    <location>
        <begin position="30"/>
        <end position="49"/>
    </location>
</feature>
<evidence type="ECO:0000313" key="10">
    <source>
        <dbReference type="Proteomes" id="UP000262712"/>
    </source>
</evidence>
<reference evidence="8 9" key="1">
    <citation type="submission" date="2017-09" db="EMBL/GenBank/DDBJ databases">
        <title>Arcobacter canalis sp. nov., a new species isolated from a water canal contaminated with urban sewage.</title>
        <authorList>
            <person name="Perez-Cataluna A."/>
            <person name="Salas-Masso N."/>
            <person name="Figueras M.J."/>
        </authorList>
    </citation>
    <scope>NUCLEOTIDE SEQUENCE [LARGE SCALE GENOMIC DNA]</scope>
    <source>
        <strain evidence="8 9">F98-3</strain>
    </source>
</reference>
<evidence type="ECO:0000256" key="6">
    <source>
        <dbReference type="SAM" id="Phobius"/>
    </source>
</evidence>
<feature type="transmembrane region" description="Helical" evidence="6">
    <location>
        <begin position="304"/>
        <end position="331"/>
    </location>
</feature>
<keyword evidence="9" id="KW-1185">Reference proteome</keyword>
<feature type="transmembrane region" description="Helical" evidence="6">
    <location>
        <begin position="192"/>
        <end position="223"/>
    </location>
</feature>
<keyword evidence="4 6" id="KW-1133">Transmembrane helix</keyword>
<evidence type="ECO:0000256" key="1">
    <source>
        <dbReference type="ARBA" id="ARBA00004651"/>
    </source>
</evidence>
<keyword evidence="2" id="KW-1003">Cell membrane</keyword>
<dbReference type="PANTHER" id="PTHR10010:SF46">
    <property type="entry name" value="SODIUM-DEPENDENT PHOSPHATE TRANSPORT PROTEIN 2B"/>
    <property type="match status" value="1"/>
</dbReference>
<evidence type="ECO:0000256" key="4">
    <source>
        <dbReference type="ARBA" id="ARBA00022989"/>
    </source>
</evidence>
<evidence type="ECO:0000313" key="8">
    <source>
        <dbReference type="EMBL" id="PHO18956.1"/>
    </source>
</evidence>
<protein>
    <submittedName>
        <fullName evidence="8">Sodium:pantothenate symporter</fullName>
    </submittedName>
    <submittedName>
        <fullName evidence="7">Sodium:phosphate symporter</fullName>
    </submittedName>
</protein>
<evidence type="ECO:0000313" key="9">
    <source>
        <dbReference type="Proteomes" id="UP000221222"/>
    </source>
</evidence>
<comment type="subcellular location">
    <subcellularLocation>
        <location evidence="1">Cell membrane</location>
        <topology evidence="1">Multi-pass membrane protein</topology>
    </subcellularLocation>
</comment>
<feature type="transmembrane region" description="Helical" evidence="6">
    <location>
        <begin position="153"/>
        <end position="171"/>
    </location>
</feature>
<dbReference type="GO" id="GO:0005886">
    <property type="term" value="C:plasma membrane"/>
    <property type="evidence" value="ECO:0007669"/>
    <property type="project" value="UniProtKB-SubCell"/>
</dbReference>
<evidence type="ECO:0000256" key="2">
    <source>
        <dbReference type="ARBA" id="ARBA00022475"/>
    </source>
</evidence>
<feature type="transmembrane region" description="Helical" evidence="6">
    <location>
        <begin position="262"/>
        <end position="284"/>
    </location>
</feature>
<dbReference type="GO" id="GO:0005436">
    <property type="term" value="F:sodium:phosphate symporter activity"/>
    <property type="evidence" value="ECO:0007669"/>
    <property type="project" value="InterPro"/>
</dbReference>
<evidence type="ECO:0000313" key="7">
    <source>
        <dbReference type="EMBL" id="AXX92530.1"/>
    </source>
</evidence>
<dbReference type="RefSeq" id="WP_099341316.1">
    <property type="nucleotide sequence ID" value="NZ_CP032098.1"/>
</dbReference>
<reference evidence="7 10" key="2">
    <citation type="submission" date="2018-08" db="EMBL/GenBank/DDBJ databases">
        <title>Complete genome of the Arcobacter molluscorum type strain LMG 25693.</title>
        <authorList>
            <person name="Miller W.G."/>
            <person name="Yee E."/>
            <person name="Bono J.L."/>
        </authorList>
    </citation>
    <scope>NUCLEOTIDE SEQUENCE [LARGE SCALE GENOMIC DNA]</scope>
    <source>
        <strain evidence="7 10">CECT 7696</strain>
    </source>
</reference>
<dbReference type="EMBL" id="CP032098">
    <property type="protein sequence ID" value="AXX92530.1"/>
    <property type="molecule type" value="Genomic_DNA"/>
</dbReference>
<evidence type="ECO:0000256" key="3">
    <source>
        <dbReference type="ARBA" id="ARBA00022692"/>
    </source>
</evidence>
<feature type="transmembrane region" description="Helical" evidence="6">
    <location>
        <begin position="229"/>
        <end position="250"/>
    </location>
</feature>
<dbReference type="NCBIfam" id="NF037997">
    <property type="entry name" value="Na_Pi_symport"/>
    <property type="match status" value="1"/>
</dbReference>
<feature type="transmembrane region" description="Helical" evidence="6">
    <location>
        <begin position="127"/>
        <end position="147"/>
    </location>
</feature>
<dbReference type="Proteomes" id="UP000262712">
    <property type="component" value="Chromosome"/>
</dbReference>
<accession>A0A2G1DKV7</accession>
<dbReference type="PANTHER" id="PTHR10010">
    <property type="entry name" value="SOLUTE CARRIER FAMILY 34 SODIUM PHOSPHATE , MEMBER 2-RELATED"/>
    <property type="match status" value="1"/>
</dbReference>
<name>A0A2G1DKV7_9BACT</name>
<sequence>MIKNLGIIILFLFLGYVVISQENIKIIFSGIAIFLIGMYFMEDGFKLFSGSVLENILQRFTSNLFKSITTGFFATTLVQSSSLISVIVISFLSVELLTLTQGIGVIFGSNLGSTTTAWIVSALGLNIKISLFAMPMIIFGAIFRFMNGNTYKGIGNILLGLGFIFLGISYMKDGFETLKDSIDLASFAMDGFLGLIVYIIIGAVATVVIQSSGATMAIIITALSSGSIIYINALALAIGANVGTTVTAIIGSLTSNENGKRLALAHLIFNIITALVAVIFLHYIKDLVDYISPYFNIDSTNYSMKLALFHTIFNILGILLVAPFINIIVVISEKLIKKKVSKYSKPKYLLQSNINIPNASMLSIKKECINLYENCQKAMLHALNFHTTNLKTKEDLKIALTKDIKKIDTNIDEIYQNNLKSLYSEIIRYSTFAQEHMTSSFQLKKVGDFKRCSKLIIEVLKDIRDIQRNVNFYLKSKNEYIKKEYNILREELATILIDINYLDNDELSEVEKLTQIEMIKELLNKNDLSNSEKIDVLIREDKIKATMATSLINDSASVYTIQKNLVEIATLLFIKDELIKEIGEQTNAS</sequence>
<dbReference type="GO" id="GO:0044341">
    <property type="term" value="P:sodium-dependent phosphate transport"/>
    <property type="evidence" value="ECO:0007669"/>
    <property type="project" value="InterPro"/>
</dbReference>
<dbReference type="EMBL" id="NXFY01000002">
    <property type="protein sequence ID" value="PHO18956.1"/>
    <property type="molecule type" value="Genomic_DNA"/>
</dbReference>